<dbReference type="InterPro" id="IPR011048">
    <property type="entry name" value="Haem_d1_sf"/>
</dbReference>
<accession>A0A540V7I2</accession>
<evidence type="ECO:0000256" key="1">
    <source>
        <dbReference type="SAM" id="SignalP"/>
    </source>
</evidence>
<evidence type="ECO:0000313" key="3">
    <source>
        <dbReference type="Proteomes" id="UP000315400"/>
    </source>
</evidence>
<protein>
    <submittedName>
        <fullName evidence="2">Uncharacterized protein</fullName>
    </submittedName>
</protein>
<reference evidence="2 3" key="1">
    <citation type="submission" date="2019-06" db="EMBL/GenBank/DDBJ databases">
        <title>Metagenome assembled Genome of Spiribacter salinus SL48-SHIP from the microbial mat of Salt Lake 48 (Novosibirsk region, Russia).</title>
        <authorList>
            <person name="Shipova A."/>
            <person name="Rozanov A.S."/>
            <person name="Bryanskaya A.V."/>
            <person name="Peltek S.E."/>
        </authorList>
    </citation>
    <scope>NUCLEOTIDE SEQUENCE [LARGE SCALE GENOMIC DNA]</scope>
    <source>
        <strain evidence="2">SL48-SHIP-2</strain>
    </source>
</reference>
<feature type="chain" id="PRO_5021927636" evidence="1">
    <location>
        <begin position="25"/>
        <end position="263"/>
    </location>
</feature>
<name>A0A540V7I2_9GAMM</name>
<gene>
    <name evidence="2" type="ORF">FKY71_19950</name>
</gene>
<evidence type="ECO:0000313" key="2">
    <source>
        <dbReference type="EMBL" id="TQE92123.1"/>
    </source>
</evidence>
<keyword evidence="1" id="KW-0732">Signal</keyword>
<dbReference type="AlphaFoldDB" id="A0A540V7I2"/>
<feature type="signal peptide" evidence="1">
    <location>
        <begin position="1"/>
        <end position="24"/>
    </location>
</feature>
<organism evidence="2 3">
    <name type="scientific">Spiribacter salinus</name>
    <dbReference type="NCBI Taxonomy" id="1335746"/>
    <lineage>
        <taxon>Bacteria</taxon>
        <taxon>Pseudomonadati</taxon>
        <taxon>Pseudomonadota</taxon>
        <taxon>Gammaproteobacteria</taxon>
        <taxon>Chromatiales</taxon>
        <taxon>Ectothiorhodospiraceae</taxon>
        <taxon>Spiribacter</taxon>
    </lineage>
</organism>
<dbReference type="Gene3D" id="2.130.10.10">
    <property type="entry name" value="YVTN repeat-like/Quinoprotein amine dehydrogenase"/>
    <property type="match status" value="1"/>
</dbReference>
<sequence>MQFLSHASSRLLLTAALAASLALAGCDIFEDPDSNPREITTATVLVSSQGNFSDANGTVTAYDPTEEAASTALAPVATIQSIDVLQDRLFVMAGDRVDVHDVESFDQVGQISGVTNARYIVFGSTNLALVTNIAQFDDDGEAVAPPSVDLVDLRTDEVVDTAELTGSPAGMAVAQNRVFVAQGTFGSSEAIATVRPNTQTNELTVEDSIEAGCAVTFLFALSDTEISGLCNTSEDEGQYIVVDVDAREVISRTDLGGRVATAT</sequence>
<feature type="non-terminal residue" evidence="2">
    <location>
        <position position="263"/>
    </location>
</feature>
<dbReference type="SUPFAM" id="SSF51004">
    <property type="entry name" value="C-terminal (heme d1) domain of cytochrome cd1-nitrite reductase"/>
    <property type="match status" value="1"/>
</dbReference>
<dbReference type="EMBL" id="VIFK01000665">
    <property type="protein sequence ID" value="TQE92123.1"/>
    <property type="molecule type" value="Genomic_DNA"/>
</dbReference>
<comment type="caution">
    <text evidence="2">The sequence shown here is derived from an EMBL/GenBank/DDBJ whole genome shotgun (WGS) entry which is preliminary data.</text>
</comment>
<dbReference type="Proteomes" id="UP000315400">
    <property type="component" value="Unassembled WGS sequence"/>
</dbReference>
<proteinExistence type="predicted"/>
<dbReference type="InterPro" id="IPR015943">
    <property type="entry name" value="WD40/YVTN_repeat-like_dom_sf"/>
</dbReference>